<dbReference type="InterPro" id="IPR051011">
    <property type="entry name" value="Metal_resp_trans_reg"/>
</dbReference>
<dbReference type="GO" id="GO:0003677">
    <property type="term" value="F:DNA binding"/>
    <property type="evidence" value="ECO:0007669"/>
    <property type="project" value="UniProtKB-KW"/>
</dbReference>
<evidence type="ECO:0000256" key="3">
    <source>
        <dbReference type="ARBA" id="ARBA00023163"/>
    </source>
</evidence>
<sequence>MDYFTQDELVDIADFFKNFADVTRLRILFLLRSGEAKVNDIASALGMTQSAISGQLRVLRSSRLVRSRKDGRSVYYRLSDDHIERILCTGLEHVEELYE</sequence>
<dbReference type="CDD" id="cd00090">
    <property type="entry name" value="HTH_ARSR"/>
    <property type="match status" value="1"/>
</dbReference>
<keyword evidence="2" id="KW-0238">DNA-binding</keyword>
<dbReference type="PANTHER" id="PTHR43132">
    <property type="entry name" value="ARSENICAL RESISTANCE OPERON REPRESSOR ARSR-RELATED"/>
    <property type="match status" value="1"/>
</dbReference>
<accession>A0A9D9EAZ6</accession>
<dbReference type="InterPro" id="IPR001845">
    <property type="entry name" value="HTH_ArsR_DNA-bd_dom"/>
</dbReference>
<dbReference type="SUPFAM" id="SSF46785">
    <property type="entry name" value="Winged helix' DNA-binding domain"/>
    <property type="match status" value="1"/>
</dbReference>
<dbReference type="AlphaFoldDB" id="A0A9D9EAZ6"/>
<dbReference type="Pfam" id="PF01022">
    <property type="entry name" value="HTH_5"/>
    <property type="match status" value="1"/>
</dbReference>
<dbReference type="InterPro" id="IPR011991">
    <property type="entry name" value="ArsR-like_HTH"/>
</dbReference>
<keyword evidence="1" id="KW-0805">Transcription regulation</keyword>
<gene>
    <name evidence="5" type="ORF">IAC42_06345</name>
</gene>
<dbReference type="InterPro" id="IPR036388">
    <property type="entry name" value="WH-like_DNA-bd_sf"/>
</dbReference>
<evidence type="ECO:0000256" key="2">
    <source>
        <dbReference type="ARBA" id="ARBA00023125"/>
    </source>
</evidence>
<dbReference type="InterPro" id="IPR036390">
    <property type="entry name" value="WH_DNA-bd_sf"/>
</dbReference>
<evidence type="ECO:0000259" key="4">
    <source>
        <dbReference type="PROSITE" id="PS50987"/>
    </source>
</evidence>
<dbReference type="PANTHER" id="PTHR43132:SF6">
    <property type="entry name" value="HTH-TYPE TRANSCRIPTIONAL REPRESSOR CZRA"/>
    <property type="match status" value="1"/>
</dbReference>
<dbReference type="PROSITE" id="PS50987">
    <property type="entry name" value="HTH_ARSR_2"/>
    <property type="match status" value="1"/>
</dbReference>
<dbReference type="Proteomes" id="UP000823633">
    <property type="component" value="Unassembled WGS sequence"/>
</dbReference>
<evidence type="ECO:0000256" key="1">
    <source>
        <dbReference type="ARBA" id="ARBA00023015"/>
    </source>
</evidence>
<dbReference type="GO" id="GO:0003700">
    <property type="term" value="F:DNA-binding transcription factor activity"/>
    <property type="evidence" value="ECO:0007669"/>
    <property type="project" value="InterPro"/>
</dbReference>
<dbReference type="NCBIfam" id="NF033788">
    <property type="entry name" value="HTH_metalloreg"/>
    <property type="match status" value="1"/>
</dbReference>
<dbReference type="Gene3D" id="1.10.10.10">
    <property type="entry name" value="Winged helix-like DNA-binding domain superfamily/Winged helix DNA-binding domain"/>
    <property type="match status" value="1"/>
</dbReference>
<keyword evidence="3" id="KW-0804">Transcription</keyword>
<dbReference type="EMBL" id="JADIMU010000041">
    <property type="protein sequence ID" value="MBO8443363.1"/>
    <property type="molecule type" value="Genomic_DNA"/>
</dbReference>
<dbReference type="SMART" id="SM00418">
    <property type="entry name" value="HTH_ARSR"/>
    <property type="match status" value="1"/>
</dbReference>
<organism evidence="5 6">
    <name type="scientific">Candidatus Aphodenecus pullistercoris</name>
    <dbReference type="NCBI Taxonomy" id="2840669"/>
    <lineage>
        <taxon>Bacteria</taxon>
        <taxon>Pseudomonadati</taxon>
        <taxon>Spirochaetota</taxon>
        <taxon>Spirochaetia</taxon>
        <taxon>Spirochaetales</taxon>
        <taxon>Candidatus Aphodenecus</taxon>
    </lineage>
</organism>
<evidence type="ECO:0000313" key="6">
    <source>
        <dbReference type="Proteomes" id="UP000823633"/>
    </source>
</evidence>
<comment type="caution">
    <text evidence="5">The sequence shown here is derived from an EMBL/GenBank/DDBJ whole genome shotgun (WGS) entry which is preliminary data.</text>
</comment>
<evidence type="ECO:0000313" key="5">
    <source>
        <dbReference type="EMBL" id="MBO8443363.1"/>
    </source>
</evidence>
<proteinExistence type="predicted"/>
<name>A0A9D9EAZ6_9SPIR</name>
<feature type="domain" description="HTH arsR-type" evidence="4">
    <location>
        <begin position="4"/>
        <end position="98"/>
    </location>
</feature>
<reference evidence="5" key="2">
    <citation type="journal article" date="2021" name="PeerJ">
        <title>Extensive microbial diversity within the chicken gut microbiome revealed by metagenomics and culture.</title>
        <authorList>
            <person name="Gilroy R."/>
            <person name="Ravi A."/>
            <person name="Getino M."/>
            <person name="Pursley I."/>
            <person name="Horton D.L."/>
            <person name="Alikhan N.F."/>
            <person name="Baker D."/>
            <person name="Gharbi K."/>
            <person name="Hall N."/>
            <person name="Watson M."/>
            <person name="Adriaenssens E.M."/>
            <person name="Foster-Nyarko E."/>
            <person name="Jarju S."/>
            <person name="Secka A."/>
            <person name="Antonio M."/>
            <person name="Oren A."/>
            <person name="Chaudhuri R.R."/>
            <person name="La Ragione R."/>
            <person name="Hildebrand F."/>
            <person name="Pallen M.J."/>
        </authorList>
    </citation>
    <scope>NUCLEOTIDE SEQUENCE</scope>
    <source>
        <strain evidence="5">11167</strain>
    </source>
</reference>
<dbReference type="PRINTS" id="PR00778">
    <property type="entry name" value="HTHARSR"/>
</dbReference>
<protein>
    <submittedName>
        <fullName evidence="5">Helix-turn-helix transcriptional regulator</fullName>
    </submittedName>
</protein>
<reference evidence="5" key="1">
    <citation type="submission" date="2020-10" db="EMBL/GenBank/DDBJ databases">
        <authorList>
            <person name="Gilroy R."/>
        </authorList>
    </citation>
    <scope>NUCLEOTIDE SEQUENCE</scope>
    <source>
        <strain evidence="5">11167</strain>
    </source>
</reference>